<proteinExistence type="predicted"/>
<evidence type="ECO:0000313" key="2">
    <source>
        <dbReference type="EMBL" id="KAJ9148198.1"/>
    </source>
</evidence>
<feature type="compositionally biased region" description="Basic and acidic residues" evidence="1">
    <location>
        <begin position="388"/>
        <end position="402"/>
    </location>
</feature>
<accession>A0AA38RTJ3</accession>
<feature type="region of interest" description="Disordered" evidence="1">
    <location>
        <begin position="311"/>
        <end position="412"/>
    </location>
</feature>
<dbReference type="AlphaFoldDB" id="A0AA38RTJ3"/>
<feature type="compositionally biased region" description="Basic residues" evidence="1">
    <location>
        <begin position="463"/>
        <end position="473"/>
    </location>
</feature>
<organism evidence="2 3">
    <name type="scientific">Coniochaeta hoffmannii</name>
    <dbReference type="NCBI Taxonomy" id="91930"/>
    <lineage>
        <taxon>Eukaryota</taxon>
        <taxon>Fungi</taxon>
        <taxon>Dikarya</taxon>
        <taxon>Ascomycota</taxon>
        <taxon>Pezizomycotina</taxon>
        <taxon>Sordariomycetes</taxon>
        <taxon>Sordariomycetidae</taxon>
        <taxon>Coniochaetales</taxon>
        <taxon>Coniochaetaceae</taxon>
        <taxon>Coniochaeta</taxon>
    </lineage>
</organism>
<sequence length="572" mass="61962">MSADTMSSLFPDRPIRPLPKRRLRERLSPDVADSIQYPPAPQSTTPLFYYPYSPREDDSEAAPYGRRESRPGLQGPAGRNGLGIDNDDDDAARMSRIASLAISMSGSLGRPSRTSGKKDHGKPPQSAASSADGYYDPFEITNNKKKRKIPTAGDTALTGSHGSHDGIHGPESPGTPIQSIEGHGDLSSPASSSYYGHGGFASGAHNVSGPGRGRYGRVRNGRSPLRALSDSSSNWVGRNGKLRPSPWVAPSTENTGIISTAIANAEKLPLYSGQENISLLQQQQQEQQQSAKAEPATTQFTFTCESKVPGSVAWPGTDRRHSVSVPHASVTTRDNGGRLSAPAAYPPTALPGRQMADQTTQSTAATPSDAAQAAPAPPAPPKKTRRQLNHELRQAARERRLDTQYANRRNPPRDEDIWICEFCEYEAIFKEPPRALIRKFELKDRRLRKEAAERQRLLEKAQKMRGRKGKKNSKAASGKKNAASQDRTTPHGDTSAPAAAPPTQDQGPEDEEYGEEEEGYDDHEHEDGTESGMQTEGIEDHGGGSSTERDRPLRPPTATHPNLENPAPTTAS</sequence>
<name>A0AA38RTJ3_9PEZI</name>
<feature type="region of interest" description="Disordered" evidence="1">
    <location>
        <begin position="460"/>
        <end position="572"/>
    </location>
</feature>
<dbReference type="EMBL" id="JANBVN010000087">
    <property type="protein sequence ID" value="KAJ9148198.1"/>
    <property type="molecule type" value="Genomic_DNA"/>
</dbReference>
<dbReference type="Proteomes" id="UP001174691">
    <property type="component" value="Unassembled WGS sequence"/>
</dbReference>
<feature type="region of interest" description="Disordered" evidence="1">
    <location>
        <begin position="1"/>
        <end position="252"/>
    </location>
</feature>
<protein>
    <submittedName>
        <fullName evidence="2">Cytosolic iron-sulfur assembly 1 protein</fullName>
    </submittedName>
</protein>
<comment type="caution">
    <text evidence="2">The sequence shown here is derived from an EMBL/GenBank/DDBJ whole genome shotgun (WGS) entry which is preliminary data.</text>
</comment>
<feature type="compositionally biased region" description="Basic and acidic residues" evidence="1">
    <location>
        <begin position="538"/>
        <end position="553"/>
    </location>
</feature>
<evidence type="ECO:0000313" key="3">
    <source>
        <dbReference type="Proteomes" id="UP001174691"/>
    </source>
</evidence>
<feature type="compositionally biased region" description="Low complexity" evidence="1">
    <location>
        <begin position="474"/>
        <end position="484"/>
    </location>
</feature>
<evidence type="ECO:0000256" key="1">
    <source>
        <dbReference type="SAM" id="MobiDB-lite"/>
    </source>
</evidence>
<feature type="compositionally biased region" description="Polar residues" evidence="1">
    <location>
        <begin position="559"/>
        <end position="572"/>
    </location>
</feature>
<reference evidence="2" key="1">
    <citation type="submission" date="2022-07" db="EMBL/GenBank/DDBJ databases">
        <title>Fungi with potential for degradation of polypropylene.</title>
        <authorList>
            <person name="Gostincar C."/>
        </authorList>
    </citation>
    <scope>NUCLEOTIDE SEQUENCE</scope>
    <source>
        <strain evidence="2">EXF-13287</strain>
    </source>
</reference>
<feature type="compositionally biased region" description="Acidic residues" evidence="1">
    <location>
        <begin position="507"/>
        <end position="521"/>
    </location>
</feature>
<feature type="compositionally biased region" description="Low complexity" evidence="1">
    <location>
        <begin position="356"/>
        <end position="374"/>
    </location>
</feature>
<keyword evidence="3" id="KW-1185">Reference proteome</keyword>
<gene>
    <name evidence="2" type="ORF">NKR19_g5993</name>
</gene>